<dbReference type="Pfam" id="PF03564">
    <property type="entry name" value="DUF1759"/>
    <property type="match status" value="1"/>
</dbReference>
<accession>A0A0V1M169</accession>
<name>A0A0V1M169_9BILA</name>
<sequence length="316" mass="36596">MDNLHHRRAAQVRWLKAAIENMVAAVNVCFVKLLDTWSRYEDITTKLLDNAEDKKEIDTLTEEREARSDSEWRKKDCDLLKEEHKTSKMTPIFHAGTSNVRLPKLEIKKFNGKYSDWQRFHDEFELFMIVATGSAAAAIQGLPLSPANYEAARIILSEKFGKRQVTIEEHLKHLQSLPVIINQWDVDRLNNVVSEMEIHIRGLEALNTSPVVDQAILIPLILPRLLREITVEWNGSHPDEENDIYELLSFLKSEIRSRERHTFPRQTKKESFAAPFPLKQKIKGQGKYTIAVFQISERMVTAKRLRLCFLCVRAGH</sequence>
<dbReference type="PANTHER" id="PTHR22954">
    <property type="entry name" value="RETROVIRAL PROTEASE-RELATED"/>
    <property type="match status" value="1"/>
</dbReference>
<reference evidence="1 2" key="1">
    <citation type="submission" date="2015-01" db="EMBL/GenBank/DDBJ databases">
        <title>Evolution of Trichinella species and genotypes.</title>
        <authorList>
            <person name="Korhonen P.K."/>
            <person name="Edoardo P."/>
            <person name="Giuseppe L.R."/>
            <person name="Gasser R.B."/>
        </authorList>
    </citation>
    <scope>NUCLEOTIDE SEQUENCE [LARGE SCALE GENOMIC DNA]</scope>
    <source>
        <strain evidence="1">ISS1980</strain>
    </source>
</reference>
<protein>
    <submittedName>
        <fullName evidence="1">Uncharacterized protein</fullName>
    </submittedName>
</protein>
<dbReference type="EMBL" id="JYDO01000355">
    <property type="protein sequence ID" value="KRZ65462.1"/>
    <property type="molecule type" value="Genomic_DNA"/>
</dbReference>
<evidence type="ECO:0000313" key="2">
    <source>
        <dbReference type="Proteomes" id="UP000054843"/>
    </source>
</evidence>
<dbReference type="Proteomes" id="UP000054843">
    <property type="component" value="Unassembled WGS sequence"/>
</dbReference>
<dbReference type="OrthoDB" id="6430657at2759"/>
<keyword evidence="2" id="KW-1185">Reference proteome</keyword>
<comment type="caution">
    <text evidence="1">The sequence shown here is derived from an EMBL/GenBank/DDBJ whole genome shotgun (WGS) entry which is preliminary data.</text>
</comment>
<dbReference type="InterPro" id="IPR005312">
    <property type="entry name" value="DUF1759"/>
</dbReference>
<gene>
    <name evidence="1" type="ORF">T10_5000</name>
</gene>
<organism evidence="1 2">
    <name type="scientific">Trichinella papuae</name>
    <dbReference type="NCBI Taxonomy" id="268474"/>
    <lineage>
        <taxon>Eukaryota</taxon>
        <taxon>Metazoa</taxon>
        <taxon>Ecdysozoa</taxon>
        <taxon>Nematoda</taxon>
        <taxon>Enoplea</taxon>
        <taxon>Dorylaimia</taxon>
        <taxon>Trichinellida</taxon>
        <taxon>Trichinellidae</taxon>
        <taxon>Trichinella</taxon>
    </lineage>
</organism>
<dbReference type="STRING" id="268474.A0A0V1M169"/>
<dbReference type="AlphaFoldDB" id="A0A0V1M169"/>
<dbReference type="PANTHER" id="PTHR22954:SF3">
    <property type="entry name" value="PROTEIN CBG08539"/>
    <property type="match status" value="1"/>
</dbReference>
<evidence type="ECO:0000313" key="1">
    <source>
        <dbReference type="EMBL" id="KRZ65462.1"/>
    </source>
</evidence>
<proteinExistence type="predicted"/>